<name>A0ABV1GWR6_9BACT</name>
<keyword evidence="2" id="KW-1185">Reference proteome</keyword>
<proteinExistence type="predicted"/>
<dbReference type="GeneID" id="78180540"/>
<reference evidence="1 2" key="1">
    <citation type="submission" date="2024-03" db="EMBL/GenBank/DDBJ databases">
        <title>Human intestinal bacterial collection.</title>
        <authorList>
            <person name="Pauvert C."/>
            <person name="Hitch T.C.A."/>
            <person name="Clavel T."/>
        </authorList>
    </citation>
    <scope>NUCLEOTIDE SEQUENCE [LARGE SCALE GENOMIC DNA]</scope>
    <source>
        <strain evidence="1 2">CLA-KB-H122</strain>
    </source>
</reference>
<sequence>MSNYNRQHAADFAEWRIRHPHEVVNTPEEAGITSTLKVGDKVTFTNGYGVKFPGHRVLGFCKPTLGNRCVYLDYDCYWFPAGLDELKLEE</sequence>
<protein>
    <submittedName>
        <fullName evidence="1">Uncharacterized protein</fullName>
    </submittedName>
</protein>
<organism evidence="1 2">
    <name type="scientific">Alistipes intestinihominis</name>
    <dbReference type="NCBI Taxonomy" id="3133172"/>
    <lineage>
        <taxon>Bacteria</taxon>
        <taxon>Pseudomonadati</taxon>
        <taxon>Bacteroidota</taxon>
        <taxon>Bacteroidia</taxon>
        <taxon>Bacteroidales</taxon>
        <taxon>Rikenellaceae</taxon>
        <taxon>Alistipes</taxon>
    </lineage>
</organism>
<evidence type="ECO:0000313" key="1">
    <source>
        <dbReference type="EMBL" id="MEQ2544765.1"/>
    </source>
</evidence>
<dbReference type="RefSeq" id="WP_129651730.1">
    <property type="nucleotide sequence ID" value="NZ_JBBMFL010000006.1"/>
</dbReference>
<dbReference type="Proteomes" id="UP001460202">
    <property type="component" value="Unassembled WGS sequence"/>
</dbReference>
<dbReference type="EMBL" id="JBBMFL010000006">
    <property type="protein sequence ID" value="MEQ2544765.1"/>
    <property type="molecule type" value="Genomic_DNA"/>
</dbReference>
<gene>
    <name evidence="1" type="ORF">WMO46_07380</name>
</gene>
<evidence type="ECO:0000313" key="2">
    <source>
        <dbReference type="Proteomes" id="UP001460202"/>
    </source>
</evidence>
<accession>A0ABV1GWR6</accession>
<comment type="caution">
    <text evidence="1">The sequence shown here is derived from an EMBL/GenBank/DDBJ whole genome shotgun (WGS) entry which is preliminary data.</text>
</comment>